<feature type="non-terminal residue" evidence="1">
    <location>
        <position position="1"/>
    </location>
</feature>
<accession>A0AAN5IDU4</accession>
<evidence type="ECO:0000313" key="2">
    <source>
        <dbReference type="Proteomes" id="UP001328107"/>
    </source>
</evidence>
<dbReference type="AlphaFoldDB" id="A0AAN5IDU4"/>
<reference evidence="2" key="1">
    <citation type="submission" date="2022-10" db="EMBL/GenBank/DDBJ databases">
        <title>Genome assembly of Pristionchus species.</title>
        <authorList>
            <person name="Yoshida K."/>
            <person name="Sommer R.J."/>
        </authorList>
    </citation>
    <scope>NUCLEOTIDE SEQUENCE [LARGE SCALE GENOMIC DNA]</scope>
    <source>
        <strain evidence="2">RS5460</strain>
    </source>
</reference>
<name>A0AAN5IDU4_9BILA</name>
<sequence length="77" mass="8613">FWALVGLSEDHVIRPEIAVIEGEGPTLGAIRVLVLHVLHIDSHREKGVSPIRGLFLGELIDKLASHLLHYIVDYRLV</sequence>
<gene>
    <name evidence="1" type="ORF">PMAYCL1PPCAC_32878</name>
</gene>
<keyword evidence="2" id="KW-1185">Reference proteome</keyword>
<organism evidence="1 2">
    <name type="scientific">Pristionchus mayeri</name>
    <dbReference type="NCBI Taxonomy" id="1317129"/>
    <lineage>
        <taxon>Eukaryota</taxon>
        <taxon>Metazoa</taxon>
        <taxon>Ecdysozoa</taxon>
        <taxon>Nematoda</taxon>
        <taxon>Chromadorea</taxon>
        <taxon>Rhabditida</taxon>
        <taxon>Rhabditina</taxon>
        <taxon>Diplogasteromorpha</taxon>
        <taxon>Diplogasteroidea</taxon>
        <taxon>Neodiplogasteridae</taxon>
        <taxon>Pristionchus</taxon>
    </lineage>
</organism>
<dbReference type="Proteomes" id="UP001328107">
    <property type="component" value="Unassembled WGS sequence"/>
</dbReference>
<dbReference type="EMBL" id="BTRK01000006">
    <property type="protein sequence ID" value="GMR62683.1"/>
    <property type="molecule type" value="Genomic_DNA"/>
</dbReference>
<comment type="caution">
    <text evidence="1">The sequence shown here is derived from an EMBL/GenBank/DDBJ whole genome shotgun (WGS) entry which is preliminary data.</text>
</comment>
<protein>
    <submittedName>
        <fullName evidence="1">Uncharacterized protein</fullName>
    </submittedName>
</protein>
<proteinExistence type="predicted"/>
<evidence type="ECO:0000313" key="1">
    <source>
        <dbReference type="EMBL" id="GMR62683.1"/>
    </source>
</evidence>